<comment type="caution">
    <text evidence="3">The sequence shown here is derived from an EMBL/GenBank/DDBJ whole genome shotgun (WGS) entry which is preliminary data.</text>
</comment>
<keyword evidence="1" id="KW-0175">Coiled coil</keyword>
<gene>
    <name evidence="3" type="ORF">BLNAU_4539</name>
</gene>
<organism evidence="3 4">
    <name type="scientific">Blattamonas nauphoetae</name>
    <dbReference type="NCBI Taxonomy" id="2049346"/>
    <lineage>
        <taxon>Eukaryota</taxon>
        <taxon>Metamonada</taxon>
        <taxon>Preaxostyla</taxon>
        <taxon>Oxymonadida</taxon>
        <taxon>Blattamonas</taxon>
    </lineage>
</organism>
<feature type="region of interest" description="Disordered" evidence="2">
    <location>
        <begin position="23"/>
        <end position="45"/>
    </location>
</feature>
<feature type="compositionally biased region" description="Acidic residues" evidence="2">
    <location>
        <begin position="26"/>
        <end position="44"/>
    </location>
</feature>
<proteinExistence type="predicted"/>
<sequence length="332" mass="38470">MVRETEASLKTCLGTCNNTFMTYQGNDEDPQTEDEEMSENEPDDSNCMSKCRLYNMPICITEAKAKELKQKARDDKKRMKARFNNLRKEEELQDATLYPLSFPTNLRSHTEQDEESLRQCEDEVLDSILDCGSHGASSASIEDFTTGKRLRMRMCAAQLARSPKLERRDCVQICETTRQQCFSTCTDKQKQVQGGFGFGVDEDEIGTDFELLNIIVAHSESQITQIKTQNPFDDLFTEDQSNHPVTKVHREGDEGVAKGRREWITSRIVRELLRTIFGKMRSEKSERRELEADAISRWNSTRRTEITPQQWDSLKTPNRHNMPRMDWMIRKS</sequence>
<feature type="coiled-coil region" evidence="1">
    <location>
        <begin position="62"/>
        <end position="89"/>
    </location>
</feature>
<dbReference type="Proteomes" id="UP001281761">
    <property type="component" value="Unassembled WGS sequence"/>
</dbReference>
<evidence type="ECO:0000256" key="2">
    <source>
        <dbReference type="SAM" id="MobiDB-lite"/>
    </source>
</evidence>
<keyword evidence="4" id="KW-1185">Reference proteome</keyword>
<name>A0ABQ9Y9A9_9EUKA</name>
<accession>A0ABQ9Y9A9</accession>
<reference evidence="3 4" key="1">
    <citation type="journal article" date="2022" name="bioRxiv">
        <title>Genomics of Preaxostyla Flagellates Illuminates Evolutionary Transitions and the Path Towards Mitochondrial Loss.</title>
        <authorList>
            <person name="Novak L.V.F."/>
            <person name="Treitli S.C."/>
            <person name="Pyrih J."/>
            <person name="Halakuc P."/>
            <person name="Pipaliya S.V."/>
            <person name="Vacek V."/>
            <person name="Brzon O."/>
            <person name="Soukal P."/>
            <person name="Eme L."/>
            <person name="Dacks J.B."/>
            <person name="Karnkowska A."/>
            <person name="Elias M."/>
            <person name="Hampl V."/>
        </authorList>
    </citation>
    <scope>NUCLEOTIDE SEQUENCE [LARGE SCALE GENOMIC DNA]</scope>
    <source>
        <strain evidence="3">NAU3</strain>
        <tissue evidence="3">Gut</tissue>
    </source>
</reference>
<protein>
    <submittedName>
        <fullName evidence="3">Uncharacterized protein</fullName>
    </submittedName>
</protein>
<evidence type="ECO:0000313" key="4">
    <source>
        <dbReference type="Proteomes" id="UP001281761"/>
    </source>
</evidence>
<evidence type="ECO:0000256" key="1">
    <source>
        <dbReference type="SAM" id="Coils"/>
    </source>
</evidence>
<dbReference type="EMBL" id="JARBJD010000023">
    <property type="protein sequence ID" value="KAK2960322.1"/>
    <property type="molecule type" value="Genomic_DNA"/>
</dbReference>
<evidence type="ECO:0000313" key="3">
    <source>
        <dbReference type="EMBL" id="KAK2960322.1"/>
    </source>
</evidence>